<gene>
    <name evidence="8" type="ORF">NVI5450_1493</name>
</gene>
<feature type="domain" description="Core-binding (CB)" evidence="7">
    <location>
        <begin position="58"/>
        <end position="137"/>
    </location>
</feature>
<dbReference type="Pfam" id="PF00589">
    <property type="entry name" value="Phage_integrase"/>
    <property type="match status" value="1"/>
</dbReference>
<dbReference type="InterPro" id="IPR002104">
    <property type="entry name" value="Integrase_catalytic"/>
</dbReference>
<evidence type="ECO:0000313" key="9">
    <source>
        <dbReference type="Proteomes" id="UP000183794"/>
    </source>
</evidence>
<feature type="region of interest" description="Disordered" evidence="5">
    <location>
        <begin position="1"/>
        <end position="21"/>
    </location>
</feature>
<keyword evidence="2 4" id="KW-0238">DNA-binding</keyword>
<dbReference type="GO" id="GO:0006310">
    <property type="term" value="P:DNA recombination"/>
    <property type="evidence" value="ECO:0007669"/>
    <property type="project" value="UniProtKB-KW"/>
</dbReference>
<dbReference type="Pfam" id="PF24624">
    <property type="entry name" value="Int_N"/>
    <property type="match status" value="1"/>
</dbReference>
<dbReference type="PROSITE" id="PS51900">
    <property type="entry name" value="CB"/>
    <property type="match status" value="1"/>
</dbReference>
<dbReference type="InterPro" id="IPR011010">
    <property type="entry name" value="DNA_brk_join_enz"/>
</dbReference>
<dbReference type="InterPro" id="IPR044068">
    <property type="entry name" value="CB"/>
</dbReference>
<dbReference type="EMBL" id="FPLD01000045">
    <property type="protein sequence ID" value="SGY93531.1"/>
    <property type="molecule type" value="Genomic_DNA"/>
</dbReference>
<sequence>MSIKSIPNGYEVDCRPQGRSGKRYRKKFKTKGEAQQYERWLLSTQNQKGWVEKSADKRPLRDLIDLWYHYHGQQLKRPEKELKHLLSIDKDLGHPRADQVTKQRVMQFRADKMAIGNKATTINRSQVRLSGVFTVLIKAGEFHNEHPLKGIGKLKIRATEMGFLNKKEIIQLLDNLGGDELNIAKLCLSTGARWSEAAELRGNDIIHGRVTFNDTKNGKNRTVPITSELMNEIYNGKTGRLFNGSYMDFYDVLKAQGFDLPKGQATHVLRHTFASHFMMNGGNILTLQKILGHSTIMQTMTYAHLAPDYLNEAMTLNPMSTL</sequence>
<evidence type="ECO:0000256" key="1">
    <source>
        <dbReference type="ARBA" id="ARBA00022908"/>
    </source>
</evidence>
<evidence type="ECO:0000259" key="7">
    <source>
        <dbReference type="PROSITE" id="PS51900"/>
    </source>
</evidence>
<accession>A0A1K9Z9G2</accession>
<dbReference type="InterPro" id="IPR013762">
    <property type="entry name" value="Integrase-like_cat_sf"/>
</dbReference>
<dbReference type="CDD" id="cd00796">
    <property type="entry name" value="INT_Rci_Hp1_C"/>
    <property type="match status" value="1"/>
</dbReference>
<evidence type="ECO:0000256" key="4">
    <source>
        <dbReference type="PROSITE-ProRule" id="PRU01248"/>
    </source>
</evidence>
<dbReference type="AlphaFoldDB" id="A0A1K9Z9G2"/>
<dbReference type="PROSITE" id="PS51898">
    <property type="entry name" value="TYR_RECOMBINASE"/>
    <property type="match status" value="1"/>
</dbReference>
<dbReference type="GO" id="GO:0003677">
    <property type="term" value="F:DNA binding"/>
    <property type="evidence" value="ECO:0007669"/>
    <property type="project" value="UniProtKB-UniRule"/>
</dbReference>
<evidence type="ECO:0000256" key="5">
    <source>
        <dbReference type="SAM" id="MobiDB-lite"/>
    </source>
</evidence>
<keyword evidence="3" id="KW-0233">DNA recombination</keyword>
<dbReference type="Proteomes" id="UP000183794">
    <property type="component" value="Unassembled WGS sequence"/>
</dbReference>
<dbReference type="InterPro" id="IPR057084">
    <property type="entry name" value="Int_N"/>
</dbReference>
<organism evidence="8 9">
    <name type="scientific">Moritella viscosa</name>
    <dbReference type="NCBI Taxonomy" id="80854"/>
    <lineage>
        <taxon>Bacteria</taxon>
        <taxon>Pseudomonadati</taxon>
        <taxon>Pseudomonadota</taxon>
        <taxon>Gammaproteobacteria</taxon>
        <taxon>Alteromonadales</taxon>
        <taxon>Moritellaceae</taxon>
        <taxon>Moritella</taxon>
    </lineage>
</organism>
<keyword evidence="1" id="KW-0229">DNA integration</keyword>
<dbReference type="OrthoDB" id="9795573at2"/>
<name>A0A1K9Z9G2_9GAMM</name>
<feature type="domain" description="Tyr recombinase" evidence="6">
    <location>
        <begin position="159"/>
        <end position="315"/>
    </location>
</feature>
<reference evidence="8 9" key="1">
    <citation type="submission" date="2016-11" db="EMBL/GenBank/DDBJ databases">
        <authorList>
            <person name="Jaros S."/>
            <person name="Januszkiewicz K."/>
            <person name="Wedrychowicz H."/>
        </authorList>
    </citation>
    <scope>NUCLEOTIDE SEQUENCE [LARGE SCALE GENOMIC DNA]</scope>
    <source>
        <strain evidence="8">NVI 5450</strain>
    </source>
</reference>
<dbReference type="PANTHER" id="PTHR30349">
    <property type="entry name" value="PHAGE INTEGRASE-RELATED"/>
    <property type="match status" value="1"/>
</dbReference>
<dbReference type="Gene3D" id="1.10.443.10">
    <property type="entry name" value="Intergrase catalytic core"/>
    <property type="match status" value="1"/>
</dbReference>
<dbReference type="RefSeq" id="WP_075518084.1">
    <property type="nucleotide sequence ID" value="NZ_FPLD01000045.1"/>
</dbReference>
<evidence type="ECO:0000313" key="8">
    <source>
        <dbReference type="EMBL" id="SGY93531.1"/>
    </source>
</evidence>
<dbReference type="SUPFAM" id="SSF56349">
    <property type="entry name" value="DNA breaking-rejoining enzymes"/>
    <property type="match status" value="1"/>
</dbReference>
<dbReference type="PANTHER" id="PTHR30349:SF93">
    <property type="entry name" value="FELS-2 PROPHAGE PROTEIN"/>
    <property type="match status" value="1"/>
</dbReference>
<evidence type="ECO:0000259" key="6">
    <source>
        <dbReference type="PROSITE" id="PS51898"/>
    </source>
</evidence>
<dbReference type="GO" id="GO:0015074">
    <property type="term" value="P:DNA integration"/>
    <property type="evidence" value="ECO:0007669"/>
    <property type="project" value="UniProtKB-KW"/>
</dbReference>
<dbReference type="InterPro" id="IPR050090">
    <property type="entry name" value="Tyrosine_recombinase_XerCD"/>
</dbReference>
<proteinExistence type="predicted"/>
<protein>
    <submittedName>
        <fullName evidence="8">Hypothetical bacteriophage integrase</fullName>
    </submittedName>
</protein>
<evidence type="ECO:0000256" key="2">
    <source>
        <dbReference type="ARBA" id="ARBA00023125"/>
    </source>
</evidence>
<evidence type="ECO:0000256" key="3">
    <source>
        <dbReference type="ARBA" id="ARBA00023172"/>
    </source>
</evidence>